<protein>
    <recommendedName>
        <fullName evidence="3">Type II secretion system protein GspB C-terminal domain-containing protein</fullName>
    </recommendedName>
</protein>
<dbReference type="STRING" id="1144748.KS2013_434"/>
<dbReference type="Proteomes" id="UP000094147">
    <property type="component" value="Chromosome"/>
</dbReference>
<feature type="region of interest" description="Disordered" evidence="1">
    <location>
        <begin position="139"/>
        <end position="167"/>
    </location>
</feature>
<keyword evidence="2" id="KW-0472">Membrane</keyword>
<feature type="region of interest" description="Disordered" evidence="1">
    <location>
        <begin position="83"/>
        <end position="115"/>
    </location>
</feature>
<dbReference type="KEGG" id="ksd:KS2013_434"/>
<dbReference type="OrthoDB" id="5432325at2"/>
<reference evidence="5" key="1">
    <citation type="submission" date="2015-08" db="EMBL/GenBank/DDBJ databases">
        <authorList>
            <person name="Kim K.M."/>
        </authorList>
    </citation>
    <scope>NUCLEOTIDE SEQUENCE [LARGE SCALE GENOMIC DNA]</scope>
    <source>
        <strain evidence="5">KCTC 23892</strain>
    </source>
</reference>
<dbReference type="GO" id="GO:0015627">
    <property type="term" value="C:type II protein secretion system complex"/>
    <property type="evidence" value="ECO:0007669"/>
    <property type="project" value="InterPro"/>
</dbReference>
<evidence type="ECO:0000259" key="3">
    <source>
        <dbReference type="Pfam" id="PF16537"/>
    </source>
</evidence>
<organism evidence="4 5">
    <name type="scientific">Kangiella sediminilitoris</name>
    <dbReference type="NCBI Taxonomy" id="1144748"/>
    <lineage>
        <taxon>Bacteria</taxon>
        <taxon>Pseudomonadati</taxon>
        <taxon>Pseudomonadota</taxon>
        <taxon>Gammaproteobacteria</taxon>
        <taxon>Kangiellales</taxon>
        <taxon>Kangiellaceae</taxon>
        <taxon>Kangiella</taxon>
    </lineage>
</organism>
<evidence type="ECO:0000256" key="2">
    <source>
        <dbReference type="SAM" id="Phobius"/>
    </source>
</evidence>
<dbReference type="RefSeq" id="WP_068989055.1">
    <property type="nucleotide sequence ID" value="NZ_CP012418.1"/>
</dbReference>
<evidence type="ECO:0000313" key="4">
    <source>
        <dbReference type="EMBL" id="AOE49158.1"/>
    </source>
</evidence>
<name>A0A1B3B8M7_9GAMM</name>
<dbReference type="Pfam" id="PF16537">
    <property type="entry name" value="T2SSB"/>
    <property type="match status" value="1"/>
</dbReference>
<feature type="transmembrane region" description="Helical" evidence="2">
    <location>
        <begin position="44"/>
        <end position="65"/>
    </location>
</feature>
<keyword evidence="2" id="KW-0812">Transmembrane</keyword>
<proteinExistence type="predicted"/>
<feature type="domain" description="Type II secretion system protein GspB C-terminal" evidence="3">
    <location>
        <begin position="171"/>
        <end position="229"/>
    </location>
</feature>
<feature type="compositionally biased region" description="Basic and acidic residues" evidence="1">
    <location>
        <begin position="87"/>
        <end position="109"/>
    </location>
</feature>
<evidence type="ECO:0000256" key="1">
    <source>
        <dbReference type="SAM" id="MobiDB-lite"/>
    </source>
</evidence>
<sequence>MSYILDALKKDKNNNSSKEHDNIPDLSSEHAIYELEEEKPLSRWLWPLVVMVLVLTIFVLLFMLFNPSSQQFAQYLKQQPLQQQNVDNRESSESLSEKNEALPETKLENTEQAVDKNSMVVSKPLEVASPVVQRVEKKVVARPPGSSYSSPPRSTQNKGTASSSGLTKADLPSLIYTTHIYATLPKDRFVMLNGRPYAQGDRIDDNLYVKEILENDLVVTYKGKEFVLPSLEDVNVSSP</sequence>
<keyword evidence="5" id="KW-1185">Reference proteome</keyword>
<accession>A0A1B3B8M7</accession>
<keyword evidence="2" id="KW-1133">Transmembrane helix</keyword>
<feature type="compositionally biased region" description="Low complexity" evidence="1">
    <location>
        <begin position="142"/>
        <end position="154"/>
    </location>
</feature>
<evidence type="ECO:0000313" key="5">
    <source>
        <dbReference type="Proteomes" id="UP000094147"/>
    </source>
</evidence>
<dbReference type="InterPro" id="IPR032389">
    <property type="entry name" value="GspB_C"/>
</dbReference>
<dbReference type="AlphaFoldDB" id="A0A1B3B8M7"/>
<feature type="compositionally biased region" description="Polar residues" evidence="1">
    <location>
        <begin position="155"/>
        <end position="166"/>
    </location>
</feature>
<dbReference type="EMBL" id="CP012418">
    <property type="protein sequence ID" value="AOE49158.1"/>
    <property type="molecule type" value="Genomic_DNA"/>
</dbReference>
<gene>
    <name evidence="4" type="ORF">KS2013_434</name>
</gene>